<dbReference type="Proteomes" id="UP000256805">
    <property type="component" value="Unassembled WGS sequence"/>
</dbReference>
<dbReference type="AlphaFoldDB" id="A0A375JEP5"/>
<feature type="compositionally biased region" description="Basic and acidic residues" evidence="1">
    <location>
        <begin position="49"/>
        <end position="63"/>
    </location>
</feature>
<evidence type="ECO:0000313" key="2">
    <source>
        <dbReference type="EMBL" id="SPS02473.1"/>
    </source>
</evidence>
<reference evidence="2 3" key="1">
    <citation type="submission" date="2018-01" db="EMBL/GenBank/DDBJ databases">
        <authorList>
            <person name="Gaut B.S."/>
            <person name="Morton B.R."/>
            <person name="Clegg M.T."/>
            <person name="Duvall M.R."/>
        </authorList>
    </citation>
    <scope>NUCLEOTIDE SEQUENCE [LARGE SCALE GENOMIC DNA]</scope>
    <source>
        <strain evidence="2">Cupriavidus taiwanensis cmp 52</strain>
    </source>
</reference>
<sequence length="63" mass="7199">MAPLESLFSRTQIWLTRRGLPVVVAAATIADNLWSRRCRAGPAGVQSDYQRERRDESARSLRR</sequence>
<evidence type="ECO:0000256" key="1">
    <source>
        <dbReference type="SAM" id="MobiDB-lite"/>
    </source>
</evidence>
<organism evidence="2 3">
    <name type="scientific">Cupriavidus taiwanensis</name>
    <dbReference type="NCBI Taxonomy" id="164546"/>
    <lineage>
        <taxon>Bacteria</taxon>
        <taxon>Pseudomonadati</taxon>
        <taxon>Pseudomonadota</taxon>
        <taxon>Betaproteobacteria</taxon>
        <taxon>Burkholderiales</taxon>
        <taxon>Burkholderiaceae</taxon>
        <taxon>Cupriavidus</taxon>
    </lineage>
</organism>
<accession>A0A375JEP5</accession>
<dbReference type="EMBL" id="OVTA01000074">
    <property type="protein sequence ID" value="SPS02473.1"/>
    <property type="molecule type" value="Genomic_DNA"/>
</dbReference>
<protein>
    <submittedName>
        <fullName evidence="2">Uncharacterized protein</fullName>
    </submittedName>
</protein>
<evidence type="ECO:0000313" key="3">
    <source>
        <dbReference type="Proteomes" id="UP000256805"/>
    </source>
</evidence>
<feature type="region of interest" description="Disordered" evidence="1">
    <location>
        <begin position="41"/>
        <end position="63"/>
    </location>
</feature>
<name>A0A375JEP5_9BURK</name>
<proteinExistence type="predicted"/>
<gene>
    <name evidence="2" type="ORF">CBM2634_U110002</name>
</gene>